<reference evidence="4" key="1">
    <citation type="journal article" date="2019" name="Int. J. Syst. Evol. Microbiol.">
        <title>The Global Catalogue of Microorganisms (GCM) 10K type strain sequencing project: providing services to taxonomists for standard genome sequencing and annotation.</title>
        <authorList>
            <consortium name="The Broad Institute Genomics Platform"/>
            <consortium name="The Broad Institute Genome Sequencing Center for Infectious Disease"/>
            <person name="Wu L."/>
            <person name="Ma J."/>
        </authorList>
    </citation>
    <scope>NUCLEOTIDE SEQUENCE [LARGE SCALE GENOMIC DNA]</scope>
    <source>
        <strain evidence="4">NBRC 108728</strain>
    </source>
</reference>
<keyword evidence="2" id="KW-1133">Transmembrane helix</keyword>
<proteinExistence type="predicted"/>
<evidence type="ECO:0000256" key="1">
    <source>
        <dbReference type="SAM" id="MobiDB-lite"/>
    </source>
</evidence>
<dbReference type="EMBL" id="AP027732">
    <property type="protein sequence ID" value="BDZ48095.1"/>
    <property type="molecule type" value="Genomic_DNA"/>
</dbReference>
<protein>
    <recommendedName>
        <fullName evidence="5">Peptidoglycan binding-like domain-containing protein</fullName>
    </recommendedName>
</protein>
<keyword evidence="2" id="KW-0812">Transmembrane</keyword>
<evidence type="ECO:0000313" key="3">
    <source>
        <dbReference type="EMBL" id="BDZ48095.1"/>
    </source>
</evidence>
<keyword evidence="2" id="KW-0472">Membrane</keyword>
<accession>A0ABM8GIC1</accession>
<feature type="region of interest" description="Disordered" evidence="1">
    <location>
        <begin position="98"/>
        <end position="119"/>
    </location>
</feature>
<name>A0ABM8GIC1_9MICO</name>
<evidence type="ECO:0000256" key="2">
    <source>
        <dbReference type="SAM" id="Phobius"/>
    </source>
</evidence>
<feature type="transmembrane region" description="Helical" evidence="2">
    <location>
        <begin position="24"/>
        <end position="45"/>
    </location>
</feature>
<evidence type="ECO:0008006" key="5">
    <source>
        <dbReference type="Google" id="ProtNLM"/>
    </source>
</evidence>
<sequence length="409" mass="41582">MTAKTDEVDGVEVALQRVRHPARLFGFGVAMAVVLVGAFVAGLFVKAPTDDALEAAKTVVPVVVTVENRVVDDGFTIPASVTAGKTLDVTITEASIPAPASAGRQESSATGASDERQQAGDRVLVTATAITPGDTIGYGRLLGEVSGRPVFSLPSSVPLYRDLLPAAEGNDVSALQTTLIDLGYYGVRKTGVLDAGTLDAARRLYAKAGYSLPFVAAGVPGIAWREFAGLPTPDTKVVSAAPVGTTLSSDIALLRLQISPAVLTARITAVLKDDLLAGTPVGVSVNGADPAKSSVLAVGAFTTDEESGASGYPITVGLPSDAAIAGDSTIALTPLEKPAAGPAIPVVALRQGTEGVSVTVEAEKAAVDAAKATAAHNLVRVEVLTQQNGWASIKPNPKLPVGTKLVVEP</sequence>
<organism evidence="3 4">
    <name type="scientific">Frondihabitans sucicola</name>
    <dbReference type="NCBI Taxonomy" id="1268041"/>
    <lineage>
        <taxon>Bacteria</taxon>
        <taxon>Bacillati</taxon>
        <taxon>Actinomycetota</taxon>
        <taxon>Actinomycetes</taxon>
        <taxon>Micrococcales</taxon>
        <taxon>Microbacteriaceae</taxon>
        <taxon>Frondihabitans</taxon>
    </lineage>
</organism>
<evidence type="ECO:0000313" key="4">
    <source>
        <dbReference type="Proteomes" id="UP001321486"/>
    </source>
</evidence>
<dbReference type="Proteomes" id="UP001321486">
    <property type="component" value="Chromosome"/>
</dbReference>
<gene>
    <name evidence="3" type="ORF">GCM10025867_03360</name>
</gene>
<keyword evidence="4" id="KW-1185">Reference proteome</keyword>